<feature type="transmembrane region" description="Helical" evidence="1">
    <location>
        <begin position="60"/>
        <end position="78"/>
    </location>
</feature>
<dbReference type="InterPro" id="IPR024341">
    <property type="entry name" value="DUF2631"/>
</dbReference>
<evidence type="ECO:0000256" key="1">
    <source>
        <dbReference type="SAM" id="Phobius"/>
    </source>
</evidence>
<dbReference type="RefSeq" id="WP_229745939.1">
    <property type="nucleotide sequence ID" value="NZ_BMCU01000002.1"/>
</dbReference>
<dbReference type="AlphaFoldDB" id="A0A917D1L9"/>
<organism evidence="2 3">
    <name type="scientific">Rhodococcoides trifolii</name>
    <dbReference type="NCBI Taxonomy" id="908250"/>
    <lineage>
        <taxon>Bacteria</taxon>
        <taxon>Bacillati</taxon>
        <taxon>Actinomycetota</taxon>
        <taxon>Actinomycetes</taxon>
        <taxon>Mycobacteriales</taxon>
        <taxon>Nocardiaceae</taxon>
        <taxon>Rhodococcoides</taxon>
    </lineage>
</organism>
<name>A0A917D1L9_9NOCA</name>
<feature type="transmembrane region" description="Helical" evidence="1">
    <location>
        <begin position="36"/>
        <end position="54"/>
    </location>
</feature>
<keyword evidence="1" id="KW-0812">Transmembrane</keyword>
<comment type="caution">
    <text evidence="2">The sequence shown here is derived from an EMBL/GenBank/DDBJ whole genome shotgun (WGS) entry which is preliminary data.</text>
</comment>
<reference evidence="2" key="1">
    <citation type="journal article" date="2014" name="Int. J. Syst. Evol. Microbiol.">
        <title>Complete genome sequence of Corynebacterium casei LMG S-19264T (=DSM 44701T), isolated from a smear-ripened cheese.</title>
        <authorList>
            <consortium name="US DOE Joint Genome Institute (JGI-PGF)"/>
            <person name="Walter F."/>
            <person name="Albersmeier A."/>
            <person name="Kalinowski J."/>
            <person name="Ruckert C."/>
        </authorList>
    </citation>
    <scope>NUCLEOTIDE SEQUENCE</scope>
    <source>
        <strain evidence="2">CCM 7905</strain>
    </source>
</reference>
<proteinExistence type="predicted"/>
<keyword evidence="1" id="KW-1133">Transmembrane helix</keyword>
<sequence length="84" mass="9184">MADNNSPASIHDLTTAAEVPSAAWGWSGEAPRAFRAAGWIVALMLLVQLIGNHVGKVEDLWLVGLALVLILMLVLDIVKRRRQR</sequence>
<keyword evidence="1" id="KW-0472">Membrane</keyword>
<dbReference type="Pfam" id="PF10939">
    <property type="entry name" value="DUF2631"/>
    <property type="match status" value="1"/>
</dbReference>
<reference evidence="2" key="2">
    <citation type="submission" date="2020-09" db="EMBL/GenBank/DDBJ databases">
        <authorList>
            <person name="Sun Q."/>
            <person name="Sedlacek I."/>
        </authorList>
    </citation>
    <scope>NUCLEOTIDE SEQUENCE</scope>
    <source>
        <strain evidence="2">CCM 7905</strain>
    </source>
</reference>
<dbReference type="Proteomes" id="UP000654257">
    <property type="component" value="Unassembled WGS sequence"/>
</dbReference>
<evidence type="ECO:0000313" key="2">
    <source>
        <dbReference type="EMBL" id="GGG07369.1"/>
    </source>
</evidence>
<evidence type="ECO:0008006" key="4">
    <source>
        <dbReference type="Google" id="ProtNLM"/>
    </source>
</evidence>
<keyword evidence="3" id="KW-1185">Reference proteome</keyword>
<dbReference type="EMBL" id="BMCU01000002">
    <property type="protein sequence ID" value="GGG07369.1"/>
    <property type="molecule type" value="Genomic_DNA"/>
</dbReference>
<gene>
    <name evidence="2" type="ORF">GCM10007304_21750</name>
</gene>
<evidence type="ECO:0000313" key="3">
    <source>
        <dbReference type="Proteomes" id="UP000654257"/>
    </source>
</evidence>
<accession>A0A917D1L9</accession>
<protein>
    <recommendedName>
        <fullName evidence="4">DUF2631 domain-containing protein</fullName>
    </recommendedName>
</protein>